<dbReference type="Pfam" id="PF13340">
    <property type="entry name" value="DUF4096"/>
    <property type="match status" value="1"/>
</dbReference>
<keyword evidence="4" id="KW-1185">Reference proteome</keyword>
<dbReference type="AlphaFoldDB" id="A0A1G1TKU5"/>
<comment type="caution">
    <text evidence="3">The sequence shown here is derived from an EMBL/GenBank/DDBJ whole genome shotgun (WGS) entry which is preliminary data.</text>
</comment>
<sequence>MYETDLTDFQWQVIQEILPDTRRRKHSLRLIVNALLYLTKSGCQWRLLPREFPAFPLVYYYFRRWQADGRWAALNQALVRRHRQRAAPSRQPNPRVAVLDAQSIKCSERGVLDQGFDGHKKIQGRKHQLVVDTDGLLLAAHVEPAHENDRVGGKAALQKLAQQRYERPGRCRLPRRLAQWTREHCGWRLETAPGLTGSARFTPVPTRWVVERTISWLQWDRRLSRDYECESAAAEATIFLASIRHLIRKF</sequence>
<feature type="domain" description="Transposase IS4-like" evidence="1">
    <location>
        <begin position="93"/>
        <end position="163"/>
    </location>
</feature>
<evidence type="ECO:0000313" key="3">
    <source>
        <dbReference type="EMBL" id="OGX91492.1"/>
    </source>
</evidence>
<evidence type="ECO:0000259" key="1">
    <source>
        <dbReference type="Pfam" id="PF01609"/>
    </source>
</evidence>
<dbReference type="GO" id="GO:0004803">
    <property type="term" value="F:transposase activity"/>
    <property type="evidence" value="ECO:0007669"/>
    <property type="project" value="InterPro"/>
</dbReference>
<dbReference type="NCBIfam" id="NF033580">
    <property type="entry name" value="transpos_IS5_3"/>
    <property type="match status" value="1"/>
</dbReference>
<dbReference type="InterPro" id="IPR002559">
    <property type="entry name" value="Transposase_11"/>
</dbReference>
<dbReference type="GO" id="GO:0006313">
    <property type="term" value="P:DNA transposition"/>
    <property type="evidence" value="ECO:0007669"/>
    <property type="project" value="InterPro"/>
</dbReference>
<reference evidence="3 4" key="1">
    <citation type="submission" date="2016-08" db="EMBL/GenBank/DDBJ databases">
        <title>Hymenobacter coccineus sp. nov., Hymenobacter lapidarius sp. nov. and Hymenobacter glacialis sp. nov., isolated from Antarctic soil.</title>
        <authorList>
            <person name="Sedlacek I."/>
            <person name="Kralova S."/>
            <person name="Kyrova K."/>
            <person name="Maslanova I."/>
            <person name="Stankova E."/>
            <person name="Vrbovska V."/>
            <person name="Nemec M."/>
            <person name="Bartak M."/>
            <person name="Svec P."/>
            <person name="Busse H.-J."/>
            <person name="Pantucek R."/>
        </authorList>
    </citation>
    <scope>NUCLEOTIDE SEQUENCE [LARGE SCALE GENOMIC DNA]</scope>
    <source>
        <strain evidence="3 4">CCM 8649</strain>
    </source>
</reference>
<accession>A0A1G1TKU5</accession>
<dbReference type="Proteomes" id="UP000177506">
    <property type="component" value="Unassembled WGS sequence"/>
</dbReference>
<organism evidence="3 4">
    <name type="scientific">Hymenobacter coccineus</name>
    <dbReference type="NCBI Taxonomy" id="1908235"/>
    <lineage>
        <taxon>Bacteria</taxon>
        <taxon>Pseudomonadati</taxon>
        <taxon>Bacteroidota</taxon>
        <taxon>Cytophagia</taxon>
        <taxon>Cytophagales</taxon>
        <taxon>Hymenobacteraceae</taxon>
        <taxon>Hymenobacter</taxon>
    </lineage>
</organism>
<dbReference type="OrthoDB" id="1270539at2"/>
<proteinExistence type="predicted"/>
<dbReference type="EMBL" id="MDZA01000055">
    <property type="protein sequence ID" value="OGX91492.1"/>
    <property type="molecule type" value="Genomic_DNA"/>
</dbReference>
<feature type="domain" description="Insertion element IS402-like" evidence="2">
    <location>
        <begin position="6"/>
        <end position="74"/>
    </location>
</feature>
<dbReference type="PANTHER" id="PTHR30007">
    <property type="entry name" value="PHP DOMAIN PROTEIN"/>
    <property type="match status" value="1"/>
</dbReference>
<evidence type="ECO:0000313" key="4">
    <source>
        <dbReference type="Proteomes" id="UP000177506"/>
    </source>
</evidence>
<dbReference type="PANTHER" id="PTHR30007:SF0">
    <property type="entry name" value="TRANSPOSASE"/>
    <property type="match status" value="1"/>
</dbReference>
<dbReference type="Pfam" id="PF01609">
    <property type="entry name" value="DDE_Tnp_1"/>
    <property type="match status" value="1"/>
</dbReference>
<name>A0A1G1TKU5_9BACT</name>
<dbReference type="InterPro" id="IPR025161">
    <property type="entry name" value="IS402-like_dom"/>
</dbReference>
<gene>
    <name evidence="3" type="ORF">BEN49_04785</name>
</gene>
<protein>
    <submittedName>
        <fullName evidence="3">Uncharacterized protein</fullName>
    </submittedName>
</protein>
<dbReference type="RefSeq" id="WP_070741361.1">
    <property type="nucleotide sequence ID" value="NZ_MDZA01000055.1"/>
</dbReference>
<evidence type="ECO:0000259" key="2">
    <source>
        <dbReference type="Pfam" id="PF13340"/>
    </source>
</evidence>
<dbReference type="GO" id="GO:0003677">
    <property type="term" value="F:DNA binding"/>
    <property type="evidence" value="ECO:0007669"/>
    <property type="project" value="InterPro"/>
</dbReference>